<dbReference type="RefSeq" id="YP_009213714.1">
    <property type="nucleotide sequence ID" value="NC_028955.1"/>
</dbReference>
<organism evidence="2 3">
    <name type="scientific">Prochlorococcus phage P-TIM68</name>
    <dbReference type="NCBI Taxonomy" id="1542477"/>
    <lineage>
        <taxon>Viruses</taxon>
        <taxon>Duplodnaviria</taxon>
        <taxon>Heunggongvirae</taxon>
        <taxon>Uroviricota</taxon>
        <taxon>Caudoviricetes</taxon>
        <taxon>Pantevenvirales</taxon>
        <taxon>Kyanoviridae</taxon>
        <taxon>Haifavirus</taxon>
        <taxon>Haifavirus tim68</taxon>
    </lineage>
</organism>
<keyword evidence="1" id="KW-0472">Membrane</keyword>
<proteinExistence type="predicted"/>
<dbReference type="Proteomes" id="UP000207741">
    <property type="component" value="Segment"/>
</dbReference>
<dbReference type="KEGG" id="vg:26640258"/>
<evidence type="ECO:0000256" key="1">
    <source>
        <dbReference type="SAM" id="Phobius"/>
    </source>
</evidence>
<evidence type="ECO:0000313" key="2">
    <source>
        <dbReference type="EMBL" id="AIR93539.1"/>
    </source>
</evidence>
<sequence>MTSSTTTKTPSNYWKDAEQINGRLAMMGFVAAFINYGFTGWIIPGLF</sequence>
<dbReference type="GeneID" id="26640258"/>
<evidence type="ECO:0000313" key="3">
    <source>
        <dbReference type="Proteomes" id="UP000207741"/>
    </source>
</evidence>
<dbReference type="EMBL" id="KM359505">
    <property type="protein sequence ID" value="AIR93539.1"/>
    <property type="molecule type" value="Genomic_DNA"/>
</dbReference>
<keyword evidence="1" id="KW-0812">Transmembrane</keyword>
<protein>
    <submittedName>
        <fullName evidence="2">Putative high light inducible protein</fullName>
    </submittedName>
</protein>
<dbReference type="OrthoDB" id="28312at10239"/>
<dbReference type="SUPFAM" id="SSF103511">
    <property type="entry name" value="Chlorophyll a-b binding protein"/>
    <property type="match status" value="1"/>
</dbReference>
<feature type="transmembrane region" description="Helical" evidence="1">
    <location>
        <begin position="24"/>
        <end position="43"/>
    </location>
</feature>
<accession>A0A0K0KWN3</accession>
<name>A0A0K0KWN3_9CAUD</name>
<keyword evidence="1" id="KW-1133">Transmembrane helix</keyword>
<keyword evidence="3" id="KW-1185">Reference proteome</keyword>
<reference evidence="3" key="1">
    <citation type="submission" date="2014-08" db="EMBL/GenBank/DDBJ databases">
        <authorList>
            <person name="Edwards T."/>
        </authorList>
    </citation>
    <scope>NUCLEOTIDE SEQUENCE [LARGE SCALE GENOMIC DNA]</scope>
</reference>